<proteinExistence type="predicted"/>
<gene>
    <name evidence="2" type="ORF">E4665_15915</name>
</gene>
<keyword evidence="1" id="KW-0812">Transmembrane</keyword>
<dbReference type="AlphaFoldDB" id="A0A4Z0GK10"/>
<evidence type="ECO:0000313" key="3">
    <source>
        <dbReference type="Proteomes" id="UP000298347"/>
    </source>
</evidence>
<evidence type="ECO:0000313" key="2">
    <source>
        <dbReference type="EMBL" id="TGA96349.1"/>
    </source>
</evidence>
<keyword evidence="3" id="KW-1185">Reference proteome</keyword>
<dbReference type="EMBL" id="SRJD01000026">
    <property type="protein sequence ID" value="TGA96349.1"/>
    <property type="molecule type" value="Genomic_DNA"/>
</dbReference>
<keyword evidence="1" id="KW-0472">Membrane</keyword>
<reference evidence="2 3" key="1">
    <citation type="journal article" date="2015" name="Int. J. Syst. Evol. Microbiol.">
        <title>Sporolactobacillus shoreae sp. nov. and Sporolactobacillus spathodeae sp. nov., two spore-forming lactic acid bacteria isolated from tree barks in Thailand.</title>
        <authorList>
            <person name="Thamacharoensuk T."/>
            <person name="Kitahara M."/>
            <person name="Ohkuma M."/>
            <person name="Thongchul N."/>
            <person name="Tanasupawat S."/>
        </authorList>
    </citation>
    <scope>NUCLEOTIDE SEQUENCE [LARGE SCALE GENOMIC DNA]</scope>
    <source>
        <strain evidence="2 3">BK92</strain>
    </source>
</reference>
<organism evidence="2 3">
    <name type="scientific">Sporolactobacillus shoreae</name>
    <dbReference type="NCBI Taxonomy" id="1465501"/>
    <lineage>
        <taxon>Bacteria</taxon>
        <taxon>Bacillati</taxon>
        <taxon>Bacillota</taxon>
        <taxon>Bacilli</taxon>
        <taxon>Bacillales</taxon>
        <taxon>Sporolactobacillaceae</taxon>
        <taxon>Sporolactobacillus</taxon>
    </lineage>
</organism>
<feature type="transmembrane region" description="Helical" evidence="1">
    <location>
        <begin position="12"/>
        <end position="36"/>
    </location>
</feature>
<dbReference type="OrthoDB" id="799068at2"/>
<name>A0A4Z0GK10_9BACL</name>
<evidence type="ECO:0000256" key="1">
    <source>
        <dbReference type="SAM" id="Phobius"/>
    </source>
</evidence>
<dbReference type="Pfam" id="PF17418">
    <property type="entry name" value="SdpA"/>
    <property type="match status" value="1"/>
</dbReference>
<dbReference type="Proteomes" id="UP000298347">
    <property type="component" value="Unassembled WGS sequence"/>
</dbReference>
<sequence>MKNVATEINAKLLGFITLIMIVSWSLIFMYSIHIVLPPNPLKLPFENNLGLNAWFPQGWGFFTRDPRSVNDYVYNLDNDRSAVAWPNNSVRNLFGISRYGRAQGIELGLIESKIPESAWKTYNGNIEKYFKNTQVKLTVDNPTPHATISGKIGIVRKHPIPWSWSKQSKYINMPYKIVVVNVNVPKNR</sequence>
<protein>
    <submittedName>
        <fullName evidence="2">SdpA family antimicrobial peptide system protein</fullName>
    </submittedName>
</protein>
<accession>A0A4Z0GK10</accession>
<dbReference type="NCBIfam" id="TIGR04034">
    <property type="entry name" value="export_SdpA"/>
    <property type="match status" value="1"/>
</dbReference>
<dbReference type="InterPro" id="IPR023902">
    <property type="entry name" value="Sporulation_SdpA"/>
</dbReference>
<comment type="caution">
    <text evidence="2">The sequence shown here is derived from an EMBL/GenBank/DDBJ whole genome shotgun (WGS) entry which is preliminary data.</text>
</comment>
<keyword evidence="1" id="KW-1133">Transmembrane helix</keyword>
<dbReference type="RefSeq" id="WP_135349788.1">
    <property type="nucleotide sequence ID" value="NZ_SRJD01000026.1"/>
</dbReference>